<accession>A0A9P4I009</accession>
<evidence type="ECO:0000313" key="1">
    <source>
        <dbReference type="EMBL" id="KAF2090255.1"/>
    </source>
</evidence>
<gene>
    <name evidence="1" type="ORF">K490DRAFT_36576</name>
</gene>
<dbReference type="Proteomes" id="UP000799776">
    <property type="component" value="Unassembled WGS sequence"/>
</dbReference>
<reference evidence="1" key="1">
    <citation type="journal article" date="2020" name="Stud. Mycol.">
        <title>101 Dothideomycetes genomes: a test case for predicting lifestyles and emergence of pathogens.</title>
        <authorList>
            <person name="Haridas S."/>
            <person name="Albert R."/>
            <person name="Binder M."/>
            <person name="Bloem J."/>
            <person name="Labutti K."/>
            <person name="Salamov A."/>
            <person name="Andreopoulos B."/>
            <person name="Baker S."/>
            <person name="Barry K."/>
            <person name="Bills G."/>
            <person name="Bluhm B."/>
            <person name="Cannon C."/>
            <person name="Castanera R."/>
            <person name="Culley D."/>
            <person name="Daum C."/>
            <person name="Ezra D."/>
            <person name="Gonzalez J."/>
            <person name="Henrissat B."/>
            <person name="Kuo A."/>
            <person name="Liang C."/>
            <person name="Lipzen A."/>
            <person name="Lutzoni F."/>
            <person name="Magnuson J."/>
            <person name="Mondo S."/>
            <person name="Nolan M."/>
            <person name="Ohm R."/>
            <person name="Pangilinan J."/>
            <person name="Park H.-J."/>
            <person name="Ramirez L."/>
            <person name="Alfaro M."/>
            <person name="Sun H."/>
            <person name="Tritt A."/>
            <person name="Yoshinaga Y."/>
            <person name="Zwiers L.-H."/>
            <person name="Turgeon B."/>
            <person name="Goodwin S."/>
            <person name="Spatafora J."/>
            <person name="Crous P."/>
            <person name="Grigoriev I."/>
        </authorList>
    </citation>
    <scope>NUCLEOTIDE SEQUENCE</scope>
    <source>
        <strain evidence="1">CBS 121410</strain>
    </source>
</reference>
<keyword evidence="2" id="KW-1185">Reference proteome</keyword>
<proteinExistence type="predicted"/>
<sequence>MRRTFSETSVHTEPLVELPHSRDGRSNGIIEYPSSPIIKTLSPCPRPGYSSNYEGWYTIEGCPSVRVCLDCLQDIVGRSRYRDYFVRAPRGDTTTRKTCDLSVPWFRIAWLLTIKESRPSLDLIRTLATIRDQERECPGSSRVMQAWYGVKNIHNKHVSNMFICQRDRRYIEALLPSLRGQFTRVETVDSTVPRMCSLRTESHRFEKYMDLLVDIHDKASKNRRTPDMLPFIELATHNAWKSECPRDNIIFDGLWHIIPGLPELTVCEECYDDIIYPLLKSGNSIADAFTRTMQSVPQETLTGIGSSCQLYSPRMRRVFQRAVKDEDLGYGYLVKKARERKKVELALQAQHKALRKLIDDNTNASYRMGYRDYHGGGGLDPERIRRELEDIAREWRDWE</sequence>
<dbReference type="AlphaFoldDB" id="A0A9P4I009"/>
<organism evidence="1 2">
    <name type="scientific">Saccharata proteae CBS 121410</name>
    <dbReference type="NCBI Taxonomy" id="1314787"/>
    <lineage>
        <taxon>Eukaryota</taxon>
        <taxon>Fungi</taxon>
        <taxon>Dikarya</taxon>
        <taxon>Ascomycota</taxon>
        <taxon>Pezizomycotina</taxon>
        <taxon>Dothideomycetes</taxon>
        <taxon>Dothideomycetes incertae sedis</taxon>
        <taxon>Botryosphaeriales</taxon>
        <taxon>Saccharataceae</taxon>
        <taxon>Saccharata</taxon>
    </lineage>
</organism>
<dbReference type="OrthoDB" id="5296at2759"/>
<protein>
    <submittedName>
        <fullName evidence="1">Uncharacterized protein</fullName>
    </submittedName>
</protein>
<comment type="caution">
    <text evidence="1">The sequence shown here is derived from an EMBL/GenBank/DDBJ whole genome shotgun (WGS) entry which is preliminary data.</text>
</comment>
<dbReference type="EMBL" id="ML978713">
    <property type="protein sequence ID" value="KAF2090255.1"/>
    <property type="molecule type" value="Genomic_DNA"/>
</dbReference>
<evidence type="ECO:0000313" key="2">
    <source>
        <dbReference type="Proteomes" id="UP000799776"/>
    </source>
</evidence>
<name>A0A9P4I009_9PEZI</name>